<feature type="compositionally biased region" description="Low complexity" evidence="2">
    <location>
        <begin position="61"/>
        <end position="84"/>
    </location>
</feature>
<dbReference type="OrthoDB" id="4937900at2759"/>
<dbReference type="PANTHER" id="PTHR47784">
    <property type="entry name" value="STEROL UPTAKE CONTROL PROTEIN 2"/>
    <property type="match status" value="1"/>
</dbReference>
<feature type="domain" description="Zn(2)-C6 fungal-type" evidence="3">
    <location>
        <begin position="12"/>
        <end position="42"/>
    </location>
</feature>
<evidence type="ECO:0000313" key="4">
    <source>
        <dbReference type="EMBL" id="GAP90631.1"/>
    </source>
</evidence>
<dbReference type="STRING" id="77044.A0A1W2TQB4"/>
<dbReference type="PANTHER" id="PTHR47784:SF4">
    <property type="entry name" value="ZN(II)2CYS6 TRANSCRIPTION FACTOR (EUROFUNG)"/>
    <property type="match status" value="1"/>
</dbReference>
<dbReference type="Pfam" id="PF00172">
    <property type="entry name" value="Zn_clus"/>
    <property type="match status" value="1"/>
</dbReference>
<dbReference type="GO" id="GO:0008270">
    <property type="term" value="F:zinc ion binding"/>
    <property type="evidence" value="ECO:0007669"/>
    <property type="project" value="InterPro"/>
</dbReference>
<dbReference type="InterPro" id="IPR053157">
    <property type="entry name" value="Sterol_Uptake_Regulator"/>
</dbReference>
<keyword evidence="1" id="KW-0539">Nucleus</keyword>
<dbReference type="CDD" id="cd00067">
    <property type="entry name" value="GAL4"/>
    <property type="match status" value="1"/>
</dbReference>
<dbReference type="PROSITE" id="PS00463">
    <property type="entry name" value="ZN2_CY6_FUNGAL_1"/>
    <property type="match status" value="1"/>
</dbReference>
<organism evidence="4">
    <name type="scientific">Rosellinia necatrix</name>
    <name type="common">White root-rot fungus</name>
    <dbReference type="NCBI Taxonomy" id="77044"/>
    <lineage>
        <taxon>Eukaryota</taxon>
        <taxon>Fungi</taxon>
        <taxon>Dikarya</taxon>
        <taxon>Ascomycota</taxon>
        <taxon>Pezizomycotina</taxon>
        <taxon>Sordariomycetes</taxon>
        <taxon>Xylariomycetidae</taxon>
        <taxon>Xylariales</taxon>
        <taxon>Xylariaceae</taxon>
        <taxon>Rosellinia</taxon>
    </lineage>
</organism>
<name>A0A1W2TQB4_ROSNE</name>
<proteinExistence type="predicted"/>
<evidence type="ECO:0000256" key="2">
    <source>
        <dbReference type="SAM" id="MobiDB-lite"/>
    </source>
</evidence>
<evidence type="ECO:0000259" key="3">
    <source>
        <dbReference type="PROSITE" id="PS50048"/>
    </source>
</evidence>
<dbReference type="Proteomes" id="UP000054516">
    <property type="component" value="Unassembled WGS sequence"/>
</dbReference>
<evidence type="ECO:0000313" key="5">
    <source>
        <dbReference type="Proteomes" id="UP000054516"/>
    </source>
</evidence>
<feature type="region of interest" description="Disordered" evidence="2">
    <location>
        <begin position="51"/>
        <end position="91"/>
    </location>
</feature>
<gene>
    <name evidence="4" type="ORF">SAMD00023353_4800540</name>
</gene>
<evidence type="ECO:0000256" key="1">
    <source>
        <dbReference type="ARBA" id="ARBA00023242"/>
    </source>
</evidence>
<dbReference type="SMART" id="SM00066">
    <property type="entry name" value="GAL4"/>
    <property type="match status" value="1"/>
</dbReference>
<dbReference type="EMBL" id="DF977493">
    <property type="protein sequence ID" value="GAP90631.1"/>
    <property type="molecule type" value="Genomic_DNA"/>
</dbReference>
<sequence length="444" mass="49194">MRRRSAKKSRHGCRECKRRHVKCDEGRPACANCAIRHSQCSFTSLLPIPSRPAVTIPSPSPSVASGSSSSSSSSGSSQSDESVQTHPSPPCSDGYALQLATPLSDHGLAFASNPLMSMGSTFKIHHLELLHNFRTSVLGGSFVDGGIVDNFMDMTVREAVQAPYLMDQVLALSAANMSTKRPHQRQFYQEEATQLQTRGVSLFATVHFSDDSDDDLAGFVFSTFLAQQVLFDAFTTRLDFPTFLDKFVCALHICGGVRVVCGRSWPFIIAQYRQQVGINLPGEYVVHTGAETILTKKLAHLETLLENAKPGVAVLGPCKTALGFLRDLSYVRVQPKTMMSQTTRVIQWAVLVPADFIKLIEQRRPEALVITAYYALLIHDSRDNWLTGDAGAFIIRSITRFLGKYWIDWLAWPNEVLDSADRTNIDTPFSPIDIGMTYRIDEIQ</sequence>
<dbReference type="Gene3D" id="4.10.240.10">
    <property type="entry name" value="Zn(2)-C6 fungal-type DNA-binding domain"/>
    <property type="match status" value="1"/>
</dbReference>
<dbReference type="PROSITE" id="PS50048">
    <property type="entry name" value="ZN2_CY6_FUNGAL_2"/>
    <property type="match status" value="1"/>
</dbReference>
<protein>
    <submittedName>
        <fullName evidence="4">Putative C6 finger domain-containing protein</fullName>
    </submittedName>
</protein>
<keyword evidence="5" id="KW-1185">Reference proteome</keyword>
<dbReference type="AlphaFoldDB" id="A0A1W2TQB4"/>
<dbReference type="OMA" id="HRCRHVW"/>
<accession>A0A1W2TQB4</accession>
<dbReference type="InterPro" id="IPR036864">
    <property type="entry name" value="Zn2-C6_fun-type_DNA-bd_sf"/>
</dbReference>
<dbReference type="InterPro" id="IPR001138">
    <property type="entry name" value="Zn2Cys6_DnaBD"/>
</dbReference>
<dbReference type="SUPFAM" id="SSF57701">
    <property type="entry name" value="Zn2/Cys6 DNA-binding domain"/>
    <property type="match status" value="1"/>
</dbReference>
<dbReference type="GO" id="GO:0001228">
    <property type="term" value="F:DNA-binding transcription activator activity, RNA polymerase II-specific"/>
    <property type="evidence" value="ECO:0007669"/>
    <property type="project" value="TreeGrafter"/>
</dbReference>
<reference evidence="4" key="1">
    <citation type="submission" date="2016-03" db="EMBL/GenBank/DDBJ databases">
        <title>Draft genome sequence of Rosellinia necatrix.</title>
        <authorList>
            <person name="Kanematsu S."/>
        </authorList>
    </citation>
    <scope>NUCLEOTIDE SEQUENCE [LARGE SCALE GENOMIC DNA]</scope>
    <source>
        <strain evidence="4">W97</strain>
    </source>
</reference>